<evidence type="ECO:0000313" key="3">
    <source>
        <dbReference type="Proteomes" id="UP001203297"/>
    </source>
</evidence>
<dbReference type="AlphaFoldDB" id="A0AAD4M6M0"/>
<reference evidence="2" key="1">
    <citation type="journal article" date="2022" name="New Phytol.">
        <title>Evolutionary transition to the ectomycorrhizal habit in the genomes of a hyperdiverse lineage of mushroom-forming fungi.</title>
        <authorList>
            <person name="Looney B."/>
            <person name="Miyauchi S."/>
            <person name="Morin E."/>
            <person name="Drula E."/>
            <person name="Courty P.E."/>
            <person name="Kohler A."/>
            <person name="Kuo A."/>
            <person name="LaButti K."/>
            <person name="Pangilinan J."/>
            <person name="Lipzen A."/>
            <person name="Riley R."/>
            <person name="Andreopoulos W."/>
            <person name="He G."/>
            <person name="Johnson J."/>
            <person name="Nolan M."/>
            <person name="Tritt A."/>
            <person name="Barry K.W."/>
            <person name="Grigoriev I.V."/>
            <person name="Nagy L.G."/>
            <person name="Hibbett D."/>
            <person name="Henrissat B."/>
            <person name="Matheny P.B."/>
            <person name="Labbe J."/>
            <person name="Martin F.M."/>
        </authorList>
    </citation>
    <scope>NUCLEOTIDE SEQUENCE</scope>
    <source>
        <strain evidence="2">BPL690</strain>
    </source>
</reference>
<comment type="caution">
    <text evidence="2">The sequence shown here is derived from an EMBL/GenBank/DDBJ whole genome shotgun (WGS) entry which is preliminary data.</text>
</comment>
<sequence>PLPQPQDLLHAYALQHAESGLGSDYVKRRNVIRIRLEGQQFLLQARDVSSVVDWIEGFQAAANIALDLDERPMPKGPLFPR</sequence>
<feature type="non-terminal residue" evidence="2">
    <location>
        <position position="81"/>
    </location>
</feature>
<dbReference type="PANTHER" id="PTHR37283">
    <property type="entry name" value="PH DOMAIN-CONTAINING PROTEIN YHR131C"/>
    <property type="match status" value="1"/>
</dbReference>
<feature type="non-terminal residue" evidence="2">
    <location>
        <position position="1"/>
    </location>
</feature>
<dbReference type="PROSITE" id="PS50003">
    <property type="entry name" value="PH_DOMAIN"/>
    <property type="match status" value="1"/>
</dbReference>
<gene>
    <name evidence="2" type="ORF">B0F90DRAFT_1619156</name>
</gene>
<evidence type="ECO:0000259" key="1">
    <source>
        <dbReference type="PROSITE" id="PS50003"/>
    </source>
</evidence>
<dbReference type="Proteomes" id="UP001203297">
    <property type="component" value="Unassembled WGS sequence"/>
</dbReference>
<dbReference type="InterPro" id="IPR001849">
    <property type="entry name" value="PH_domain"/>
</dbReference>
<keyword evidence="3" id="KW-1185">Reference proteome</keyword>
<proteinExistence type="predicted"/>
<protein>
    <recommendedName>
        <fullName evidence="1">PH domain-containing protein</fullName>
    </recommendedName>
</protein>
<evidence type="ECO:0000313" key="2">
    <source>
        <dbReference type="EMBL" id="KAI0301625.1"/>
    </source>
</evidence>
<feature type="domain" description="PH" evidence="1">
    <location>
        <begin position="1"/>
        <end position="63"/>
    </location>
</feature>
<dbReference type="PANTHER" id="PTHR37283:SF1">
    <property type="entry name" value="PH DOMAIN-CONTAINING PROTEIN YHR131C"/>
    <property type="match status" value="1"/>
</dbReference>
<dbReference type="InterPro" id="IPR011993">
    <property type="entry name" value="PH-like_dom_sf"/>
</dbReference>
<dbReference type="Gene3D" id="2.30.29.30">
    <property type="entry name" value="Pleckstrin-homology domain (PH domain)/Phosphotyrosine-binding domain (PTB)"/>
    <property type="match status" value="1"/>
</dbReference>
<dbReference type="EMBL" id="WTXG01000014">
    <property type="protein sequence ID" value="KAI0301625.1"/>
    <property type="molecule type" value="Genomic_DNA"/>
</dbReference>
<accession>A0AAD4M6M0</accession>
<organism evidence="2 3">
    <name type="scientific">Multifurca ochricompacta</name>
    <dbReference type="NCBI Taxonomy" id="376703"/>
    <lineage>
        <taxon>Eukaryota</taxon>
        <taxon>Fungi</taxon>
        <taxon>Dikarya</taxon>
        <taxon>Basidiomycota</taxon>
        <taxon>Agaricomycotina</taxon>
        <taxon>Agaricomycetes</taxon>
        <taxon>Russulales</taxon>
        <taxon>Russulaceae</taxon>
        <taxon>Multifurca</taxon>
    </lineage>
</organism>
<name>A0AAD4M6M0_9AGAM</name>
<dbReference type="SUPFAM" id="SSF50729">
    <property type="entry name" value="PH domain-like"/>
    <property type="match status" value="1"/>
</dbReference>